<keyword evidence="2" id="KW-1003">Cell membrane</keyword>
<feature type="transmembrane region" description="Helical" evidence="6">
    <location>
        <begin position="353"/>
        <end position="372"/>
    </location>
</feature>
<keyword evidence="3 6" id="KW-0812">Transmembrane</keyword>
<evidence type="ECO:0000256" key="1">
    <source>
        <dbReference type="ARBA" id="ARBA00004651"/>
    </source>
</evidence>
<feature type="transmembrane region" description="Helical" evidence="6">
    <location>
        <begin position="237"/>
        <end position="259"/>
    </location>
</feature>
<sequence length="435" mass="45155">MTDVVPLRRNVRFQLLWIGSAVSELGSELTRLAMPLLVLALTGSPGLAGVVAGARTVAFLLVQMPAGVWVDQWDRRRTLISAQGLQAVVSALLAALVLSDQVQIWHFVTLAVLDALCAAFIEPVLGTAIRGIVPTNQLHSAYAQEESRTHAAGLVGPPLGGLLYSLGRAVPFVVDTITFLAATIFYALAKVPRRPANQSQTSAREDGEEQHPIRGGMRRKAVEAVTWLWRQRGLREVTAAVMVLNLLGGAFLIPLIVLVGERGGGALTTGTVLAGLGIGGLAGALLSGRIGKLLPPGRLLLVVLTVFGAALAATALPWGAWWPMVPLVFITLSTPSLNVVLNVVIARMVPEEMLGRMGAVLSMCSMALKPFGPVLGGALAAALGGATALVILGGLIVMTAALAALSRELRSFTGEIAPAGGDAVQPGANPGPAPE</sequence>
<evidence type="ECO:0000259" key="7">
    <source>
        <dbReference type="PROSITE" id="PS50850"/>
    </source>
</evidence>
<feature type="transmembrane region" description="Helical" evidence="6">
    <location>
        <begin position="327"/>
        <end position="346"/>
    </location>
</feature>
<dbReference type="AlphaFoldDB" id="A0A7Y6IAN2"/>
<gene>
    <name evidence="8" type="ORF">HTZ77_18705</name>
</gene>
<comment type="subcellular location">
    <subcellularLocation>
        <location evidence="1">Cell membrane</location>
        <topology evidence="1">Multi-pass membrane protein</topology>
    </subcellularLocation>
</comment>
<protein>
    <submittedName>
        <fullName evidence="8">MFS transporter</fullName>
    </submittedName>
</protein>
<dbReference type="RefSeq" id="WP_175590907.1">
    <property type="nucleotide sequence ID" value="NZ_JABWGN010000007.1"/>
</dbReference>
<feature type="transmembrane region" description="Helical" evidence="6">
    <location>
        <begin position="378"/>
        <end position="405"/>
    </location>
</feature>
<feature type="transmembrane region" description="Helical" evidence="6">
    <location>
        <begin position="36"/>
        <end position="58"/>
    </location>
</feature>
<accession>A0A7Y6IAN2</accession>
<dbReference type="Proteomes" id="UP000586042">
    <property type="component" value="Unassembled WGS sequence"/>
</dbReference>
<evidence type="ECO:0000313" key="8">
    <source>
        <dbReference type="EMBL" id="NUW33444.1"/>
    </source>
</evidence>
<feature type="transmembrane region" description="Helical" evidence="6">
    <location>
        <begin position="299"/>
        <end position="321"/>
    </location>
</feature>
<dbReference type="InterPro" id="IPR011701">
    <property type="entry name" value="MFS"/>
</dbReference>
<dbReference type="PANTHER" id="PTHR23513">
    <property type="entry name" value="INTEGRAL MEMBRANE EFFLUX PROTEIN-RELATED"/>
    <property type="match status" value="1"/>
</dbReference>
<evidence type="ECO:0000256" key="4">
    <source>
        <dbReference type="ARBA" id="ARBA00022989"/>
    </source>
</evidence>
<feature type="transmembrane region" description="Helical" evidence="6">
    <location>
        <begin position="169"/>
        <end position="189"/>
    </location>
</feature>
<reference evidence="8 9" key="1">
    <citation type="submission" date="2020-06" db="EMBL/GenBank/DDBJ databases">
        <title>Nonomuraea sp. SMC257, a novel actinomycete isolated from soil.</title>
        <authorList>
            <person name="Chanama M."/>
        </authorList>
    </citation>
    <scope>NUCLEOTIDE SEQUENCE [LARGE SCALE GENOMIC DNA]</scope>
    <source>
        <strain evidence="8 9">SMC257</strain>
    </source>
</reference>
<dbReference type="Pfam" id="PF07690">
    <property type="entry name" value="MFS_1"/>
    <property type="match status" value="1"/>
</dbReference>
<evidence type="ECO:0000256" key="6">
    <source>
        <dbReference type="SAM" id="Phobius"/>
    </source>
</evidence>
<dbReference type="InterPro" id="IPR036259">
    <property type="entry name" value="MFS_trans_sf"/>
</dbReference>
<feature type="transmembrane region" description="Helical" evidence="6">
    <location>
        <begin position="265"/>
        <end position="287"/>
    </location>
</feature>
<keyword evidence="9" id="KW-1185">Reference proteome</keyword>
<dbReference type="PROSITE" id="PS50850">
    <property type="entry name" value="MFS"/>
    <property type="match status" value="1"/>
</dbReference>
<dbReference type="PANTHER" id="PTHR23513:SF11">
    <property type="entry name" value="STAPHYLOFERRIN A TRANSPORTER"/>
    <property type="match status" value="1"/>
</dbReference>
<dbReference type="CDD" id="cd06173">
    <property type="entry name" value="MFS_MefA_like"/>
    <property type="match status" value="1"/>
</dbReference>
<feature type="transmembrane region" description="Helical" evidence="6">
    <location>
        <begin position="78"/>
        <end position="97"/>
    </location>
</feature>
<dbReference type="GO" id="GO:0022857">
    <property type="term" value="F:transmembrane transporter activity"/>
    <property type="evidence" value="ECO:0007669"/>
    <property type="project" value="InterPro"/>
</dbReference>
<organism evidence="8 9">
    <name type="scientific">Nonomuraea montanisoli</name>
    <dbReference type="NCBI Taxonomy" id="2741721"/>
    <lineage>
        <taxon>Bacteria</taxon>
        <taxon>Bacillati</taxon>
        <taxon>Actinomycetota</taxon>
        <taxon>Actinomycetes</taxon>
        <taxon>Streptosporangiales</taxon>
        <taxon>Streptosporangiaceae</taxon>
        <taxon>Nonomuraea</taxon>
    </lineage>
</organism>
<name>A0A7Y6IAN2_9ACTN</name>
<keyword evidence="5 6" id="KW-0472">Membrane</keyword>
<evidence type="ECO:0000256" key="2">
    <source>
        <dbReference type="ARBA" id="ARBA00022475"/>
    </source>
</evidence>
<proteinExistence type="predicted"/>
<dbReference type="SUPFAM" id="SSF103473">
    <property type="entry name" value="MFS general substrate transporter"/>
    <property type="match status" value="1"/>
</dbReference>
<evidence type="ECO:0000313" key="9">
    <source>
        <dbReference type="Proteomes" id="UP000586042"/>
    </source>
</evidence>
<dbReference type="GO" id="GO:0005886">
    <property type="term" value="C:plasma membrane"/>
    <property type="evidence" value="ECO:0007669"/>
    <property type="project" value="UniProtKB-SubCell"/>
</dbReference>
<comment type="caution">
    <text evidence="8">The sequence shown here is derived from an EMBL/GenBank/DDBJ whole genome shotgun (WGS) entry which is preliminary data.</text>
</comment>
<evidence type="ECO:0000256" key="3">
    <source>
        <dbReference type="ARBA" id="ARBA00022692"/>
    </source>
</evidence>
<evidence type="ECO:0000256" key="5">
    <source>
        <dbReference type="ARBA" id="ARBA00023136"/>
    </source>
</evidence>
<feature type="domain" description="Major facilitator superfamily (MFS) profile" evidence="7">
    <location>
        <begin position="12"/>
        <end position="411"/>
    </location>
</feature>
<dbReference type="InterPro" id="IPR020846">
    <property type="entry name" value="MFS_dom"/>
</dbReference>
<feature type="transmembrane region" description="Helical" evidence="6">
    <location>
        <begin position="104"/>
        <end position="121"/>
    </location>
</feature>
<dbReference type="Gene3D" id="1.20.1250.20">
    <property type="entry name" value="MFS general substrate transporter like domains"/>
    <property type="match status" value="1"/>
</dbReference>
<keyword evidence="4 6" id="KW-1133">Transmembrane helix</keyword>
<dbReference type="EMBL" id="JABWGN010000007">
    <property type="protein sequence ID" value="NUW33444.1"/>
    <property type="molecule type" value="Genomic_DNA"/>
</dbReference>